<dbReference type="AlphaFoldDB" id="A0AAE1LGI3"/>
<feature type="transmembrane region" description="Helical" evidence="6">
    <location>
        <begin position="279"/>
        <end position="298"/>
    </location>
</feature>
<evidence type="ECO:0000256" key="6">
    <source>
        <dbReference type="SAM" id="Phobius"/>
    </source>
</evidence>
<comment type="caution">
    <text evidence="9">The sequence shown here is derived from an EMBL/GenBank/DDBJ whole genome shotgun (WGS) entry which is preliminary data.</text>
</comment>
<evidence type="ECO:0000256" key="7">
    <source>
        <dbReference type="SAM" id="SignalP"/>
    </source>
</evidence>
<dbReference type="EMBL" id="JAHWGI010000700">
    <property type="protein sequence ID" value="KAK3917242.1"/>
    <property type="molecule type" value="Genomic_DNA"/>
</dbReference>
<keyword evidence="7" id="KW-0732">Signal</keyword>
<dbReference type="GO" id="GO:0005230">
    <property type="term" value="F:extracellular ligand-gated monoatomic ion channel activity"/>
    <property type="evidence" value="ECO:0007669"/>
    <property type="project" value="InterPro"/>
</dbReference>
<accession>A0AAE1LGI3</accession>
<dbReference type="SUPFAM" id="SSF63712">
    <property type="entry name" value="Nicotinic receptor ligand binding domain-like"/>
    <property type="match status" value="1"/>
</dbReference>
<proteinExistence type="predicted"/>
<dbReference type="InterPro" id="IPR006201">
    <property type="entry name" value="Neur_channel"/>
</dbReference>
<keyword evidence="2 6" id="KW-0812">Transmembrane</keyword>
<feature type="region of interest" description="Disordered" evidence="5">
    <location>
        <begin position="397"/>
        <end position="416"/>
    </location>
</feature>
<dbReference type="SUPFAM" id="SSF90112">
    <property type="entry name" value="Neurotransmitter-gated ion-channel transmembrane pore"/>
    <property type="match status" value="1"/>
</dbReference>
<dbReference type="InterPro" id="IPR036734">
    <property type="entry name" value="Neur_chan_lig-bd_sf"/>
</dbReference>
<dbReference type="InterPro" id="IPR006202">
    <property type="entry name" value="Neur_chan_lig-bd"/>
</dbReference>
<gene>
    <name evidence="9" type="ORF">KUF71_006826</name>
</gene>
<dbReference type="PRINTS" id="PR00252">
    <property type="entry name" value="NRIONCHANNEL"/>
</dbReference>
<evidence type="ECO:0000256" key="3">
    <source>
        <dbReference type="ARBA" id="ARBA00022989"/>
    </source>
</evidence>
<dbReference type="InterPro" id="IPR038050">
    <property type="entry name" value="Neuro_actylchol_rec"/>
</dbReference>
<keyword evidence="10" id="KW-1185">Reference proteome</keyword>
<evidence type="ECO:0000259" key="8">
    <source>
        <dbReference type="Pfam" id="PF02931"/>
    </source>
</evidence>
<evidence type="ECO:0000313" key="9">
    <source>
        <dbReference type="EMBL" id="KAK3917242.1"/>
    </source>
</evidence>
<feature type="transmembrane region" description="Helical" evidence="6">
    <location>
        <begin position="310"/>
        <end position="328"/>
    </location>
</feature>
<feature type="domain" description="Neurotransmitter-gated ion-channel ligand-binding" evidence="8">
    <location>
        <begin position="64"/>
        <end position="277"/>
    </location>
</feature>
<comment type="subcellular location">
    <subcellularLocation>
        <location evidence="1">Membrane</location>
        <topology evidence="1">Multi-pass membrane protein</topology>
    </subcellularLocation>
</comment>
<dbReference type="PANTHER" id="PTHR18945">
    <property type="entry name" value="NEUROTRANSMITTER GATED ION CHANNEL"/>
    <property type="match status" value="1"/>
</dbReference>
<feature type="chain" id="PRO_5042033643" evidence="7">
    <location>
        <begin position="33"/>
        <end position="474"/>
    </location>
</feature>
<keyword evidence="9" id="KW-0675">Receptor</keyword>
<dbReference type="InterPro" id="IPR036719">
    <property type="entry name" value="Neuro-gated_channel_TM_sf"/>
</dbReference>
<dbReference type="Proteomes" id="UP001219518">
    <property type="component" value="Unassembled WGS sequence"/>
</dbReference>
<dbReference type="GO" id="GO:0004888">
    <property type="term" value="F:transmembrane signaling receptor activity"/>
    <property type="evidence" value="ECO:0007669"/>
    <property type="project" value="InterPro"/>
</dbReference>
<evidence type="ECO:0000256" key="2">
    <source>
        <dbReference type="ARBA" id="ARBA00022692"/>
    </source>
</evidence>
<dbReference type="Gene3D" id="1.20.58.390">
    <property type="entry name" value="Neurotransmitter-gated ion-channel transmembrane domain"/>
    <property type="match status" value="1"/>
</dbReference>
<sequence length="474" mass="53265">MASLSSPRVGRGARRALTLALLTACVYLASEAAPSPSAATTTTTEAPINSTRRTKPLWNQTQTDRLKHDLLLGYDKFARPHSHDVRTDVDLLVVLKHVNVDEFAGIMSLDAWVKMGGSVLLLQFWTDPKLTWKPDQYGNLSTLYLPDHEIWQPDIMLYNSATSPGMTASHYETSHLVVSNDGGVIWVPMTRLEVYCDLDLTHWPFDTHTCEFRMGSWVYDKANLDIIVHNETFTHDPHIESEPWKVLNTEFERKETKYNCCPEMYVDVGFKVTVSRRGAAYHTVITAPLSASIMLILISFCIPYHRLEKLLLHGINMLMLTIALLYLTHLVPVLISKAPIIVELYGVTLILVSCAAGGAGILVNFANQMRFWPVPYIVHKFVNSAVVRIALLGNVPKEVQPSSPSRTTSGSDQDQVAILPPPQPLGSSAEGLHMENDMAYAVNRRDWCLLAMFIERLCMLFWFAMFLVVTWSYA</sequence>
<feature type="compositionally biased region" description="Polar residues" evidence="5">
    <location>
        <begin position="400"/>
        <end position="414"/>
    </location>
</feature>
<keyword evidence="3 6" id="KW-1133">Transmembrane helix</keyword>
<organism evidence="9 10">
    <name type="scientific">Frankliniella fusca</name>
    <dbReference type="NCBI Taxonomy" id="407009"/>
    <lineage>
        <taxon>Eukaryota</taxon>
        <taxon>Metazoa</taxon>
        <taxon>Ecdysozoa</taxon>
        <taxon>Arthropoda</taxon>
        <taxon>Hexapoda</taxon>
        <taxon>Insecta</taxon>
        <taxon>Pterygota</taxon>
        <taxon>Neoptera</taxon>
        <taxon>Paraneoptera</taxon>
        <taxon>Thysanoptera</taxon>
        <taxon>Terebrantia</taxon>
        <taxon>Thripoidea</taxon>
        <taxon>Thripidae</taxon>
        <taxon>Frankliniella</taxon>
    </lineage>
</organism>
<dbReference type="FunFam" id="2.70.170.10:FF:000028">
    <property type="entry name" value="AcetylCholine Receptor"/>
    <property type="match status" value="1"/>
</dbReference>
<evidence type="ECO:0000256" key="5">
    <source>
        <dbReference type="SAM" id="MobiDB-lite"/>
    </source>
</evidence>
<feature type="signal peptide" evidence="7">
    <location>
        <begin position="1"/>
        <end position="32"/>
    </location>
</feature>
<reference evidence="9" key="2">
    <citation type="journal article" date="2023" name="BMC Genomics">
        <title>Pest status, molecular evolution, and epigenetic factors derived from the genome assembly of Frankliniella fusca, a thysanopteran phytovirus vector.</title>
        <authorList>
            <person name="Catto M.A."/>
            <person name="Labadie P.E."/>
            <person name="Jacobson A.L."/>
            <person name="Kennedy G.G."/>
            <person name="Srinivasan R."/>
            <person name="Hunt B.G."/>
        </authorList>
    </citation>
    <scope>NUCLEOTIDE SEQUENCE</scope>
    <source>
        <strain evidence="9">PL_HMW_Pooled</strain>
    </source>
</reference>
<evidence type="ECO:0000256" key="4">
    <source>
        <dbReference type="ARBA" id="ARBA00023136"/>
    </source>
</evidence>
<evidence type="ECO:0000313" key="10">
    <source>
        <dbReference type="Proteomes" id="UP001219518"/>
    </source>
</evidence>
<dbReference type="Pfam" id="PF02931">
    <property type="entry name" value="Neur_chan_LBD"/>
    <property type="match status" value="1"/>
</dbReference>
<protein>
    <submittedName>
        <fullName evidence="9">Neuronal acetylcholine receptor subunit alpha-6</fullName>
    </submittedName>
</protein>
<name>A0AAE1LGI3_9NEOP</name>
<evidence type="ECO:0000256" key="1">
    <source>
        <dbReference type="ARBA" id="ARBA00004141"/>
    </source>
</evidence>
<feature type="transmembrane region" description="Helical" evidence="6">
    <location>
        <begin position="447"/>
        <end position="473"/>
    </location>
</feature>
<dbReference type="Gene3D" id="2.70.170.10">
    <property type="entry name" value="Neurotransmitter-gated ion-channel ligand-binding domain"/>
    <property type="match status" value="1"/>
</dbReference>
<keyword evidence="4 6" id="KW-0472">Membrane</keyword>
<feature type="transmembrane region" description="Helical" evidence="6">
    <location>
        <begin position="340"/>
        <end position="363"/>
    </location>
</feature>
<dbReference type="GO" id="GO:0016020">
    <property type="term" value="C:membrane"/>
    <property type="evidence" value="ECO:0007669"/>
    <property type="project" value="UniProtKB-SubCell"/>
</dbReference>
<reference evidence="9" key="1">
    <citation type="submission" date="2021-07" db="EMBL/GenBank/DDBJ databases">
        <authorList>
            <person name="Catto M.A."/>
            <person name="Jacobson A."/>
            <person name="Kennedy G."/>
            <person name="Labadie P."/>
            <person name="Hunt B.G."/>
            <person name="Srinivasan R."/>
        </authorList>
    </citation>
    <scope>NUCLEOTIDE SEQUENCE</scope>
    <source>
        <strain evidence="9">PL_HMW_Pooled</strain>
        <tissue evidence="9">Head</tissue>
    </source>
</reference>